<organism evidence="1 2">
    <name type="scientific">Araneus ventricosus</name>
    <name type="common">Orbweaver spider</name>
    <name type="synonym">Epeira ventricosa</name>
    <dbReference type="NCBI Taxonomy" id="182803"/>
    <lineage>
        <taxon>Eukaryota</taxon>
        <taxon>Metazoa</taxon>
        <taxon>Ecdysozoa</taxon>
        <taxon>Arthropoda</taxon>
        <taxon>Chelicerata</taxon>
        <taxon>Arachnida</taxon>
        <taxon>Araneae</taxon>
        <taxon>Araneomorphae</taxon>
        <taxon>Entelegynae</taxon>
        <taxon>Araneoidea</taxon>
        <taxon>Araneidae</taxon>
        <taxon>Araneus</taxon>
    </lineage>
</organism>
<protein>
    <submittedName>
        <fullName evidence="1">Uncharacterized protein</fullName>
    </submittedName>
</protein>
<name>A0A4Y2U151_ARAVE</name>
<gene>
    <name evidence="1" type="ORF">AVEN_17003_1</name>
</gene>
<accession>A0A4Y2U151</accession>
<evidence type="ECO:0000313" key="1">
    <source>
        <dbReference type="EMBL" id="GBO06618.1"/>
    </source>
</evidence>
<dbReference type="Proteomes" id="UP000499080">
    <property type="component" value="Unassembled WGS sequence"/>
</dbReference>
<reference evidence="1 2" key="1">
    <citation type="journal article" date="2019" name="Sci. Rep.">
        <title>Orb-weaving spider Araneus ventricosus genome elucidates the spidroin gene catalogue.</title>
        <authorList>
            <person name="Kono N."/>
            <person name="Nakamura H."/>
            <person name="Ohtoshi R."/>
            <person name="Moran D.A.P."/>
            <person name="Shinohara A."/>
            <person name="Yoshida Y."/>
            <person name="Fujiwara M."/>
            <person name="Mori M."/>
            <person name="Tomita M."/>
            <person name="Arakawa K."/>
        </authorList>
    </citation>
    <scope>NUCLEOTIDE SEQUENCE [LARGE SCALE GENOMIC DNA]</scope>
</reference>
<sequence>MRLGRHMRYHIGDTLEGYTKFNQWNIKNSMRLESTSRYIFILPKTPSGQWQKVTWLLRTWYGANTTYGISEIKRKAICSLVKKKSHLLSGKKEKPSARR</sequence>
<keyword evidence="2" id="KW-1185">Reference proteome</keyword>
<dbReference type="EMBL" id="BGPR01032902">
    <property type="protein sequence ID" value="GBO06618.1"/>
    <property type="molecule type" value="Genomic_DNA"/>
</dbReference>
<proteinExistence type="predicted"/>
<comment type="caution">
    <text evidence="1">The sequence shown here is derived from an EMBL/GenBank/DDBJ whole genome shotgun (WGS) entry which is preliminary data.</text>
</comment>
<dbReference type="AlphaFoldDB" id="A0A4Y2U151"/>
<evidence type="ECO:0000313" key="2">
    <source>
        <dbReference type="Proteomes" id="UP000499080"/>
    </source>
</evidence>